<reference evidence="4" key="1">
    <citation type="journal article" date="2013" name="Proc. Natl. Acad. Sci. U.S.A.">
        <title>Improving the coverage of the cyanobacterial phylum using diversity-driven genome sequencing.</title>
        <authorList>
            <person name="Shih P.M."/>
            <person name="Wu D."/>
            <person name="Latifi A."/>
            <person name="Axen S.D."/>
            <person name="Fewer D.P."/>
            <person name="Talla E."/>
            <person name="Calteau A."/>
            <person name="Cai F."/>
            <person name="Tandeau de Marsac N."/>
            <person name="Rippka R."/>
            <person name="Herdman M."/>
            <person name="Sivonen K."/>
            <person name="Coursin T."/>
            <person name="Laurent T."/>
            <person name="Goodwin L."/>
            <person name="Nolan M."/>
            <person name="Davenport K.W."/>
            <person name="Han C.S."/>
            <person name="Rubin E.M."/>
            <person name="Eisen J.A."/>
            <person name="Woyke T."/>
            <person name="Gugger M."/>
            <person name="Kerfeld C.A."/>
        </authorList>
    </citation>
    <scope>NUCLEOTIDE SEQUENCE [LARGE SCALE GENOMIC DNA]</scope>
    <source>
        <strain evidence="4">ATCC 27147 / PCC 6307</strain>
    </source>
</reference>
<dbReference type="HOGENOM" id="CLU_102912_1_0_3"/>
<dbReference type="Pfam" id="PF09835">
    <property type="entry name" value="DUF2062"/>
    <property type="match status" value="1"/>
</dbReference>
<gene>
    <name evidence="3" type="ordered locus">Cyagr_2806</name>
</gene>
<dbReference type="PATRIC" id="fig|292564.3.peg.2664"/>
<keyword evidence="1" id="KW-0472">Membrane</keyword>
<dbReference type="Proteomes" id="UP000010388">
    <property type="component" value="Chromosome"/>
</dbReference>
<sequence length="161" mass="17955">MAPFRPQSLSLPRLVRTVRRKLRQAIEWVWRQEGSHGQRARGLAAGVFMGCFPIFGFQTLLGVALASLVRGNHLLAAAGTWISNPITDIPMIWFNYQLGSLLLGPGRGWPGRLTLHHETLRQLGWDFTSRLLLGSAVVGVVAATLSGFLCLRWLERRQRAS</sequence>
<dbReference type="KEGG" id="cgc:Cyagr_2806"/>
<evidence type="ECO:0000313" key="4">
    <source>
        <dbReference type="Proteomes" id="UP000010388"/>
    </source>
</evidence>
<proteinExistence type="predicted"/>
<dbReference type="AlphaFoldDB" id="K9PAD6"/>
<feature type="domain" description="DUF2062" evidence="2">
    <location>
        <begin position="20"/>
        <end position="160"/>
    </location>
</feature>
<organism evidence="3 4">
    <name type="scientific">Cyanobium gracile (strain ATCC 27147 / PCC 6307)</name>
    <dbReference type="NCBI Taxonomy" id="292564"/>
    <lineage>
        <taxon>Bacteria</taxon>
        <taxon>Bacillati</taxon>
        <taxon>Cyanobacteriota</taxon>
        <taxon>Cyanophyceae</taxon>
        <taxon>Synechococcales</taxon>
        <taxon>Prochlorococcaceae</taxon>
        <taxon>Cyanobium</taxon>
    </lineage>
</organism>
<dbReference type="PANTHER" id="PTHR40547:SF1">
    <property type="entry name" value="SLL0298 PROTEIN"/>
    <property type="match status" value="1"/>
</dbReference>
<keyword evidence="1" id="KW-1133">Transmembrane helix</keyword>
<dbReference type="OrthoDB" id="9794343at2"/>
<protein>
    <recommendedName>
        <fullName evidence="2">DUF2062 domain-containing protein</fullName>
    </recommendedName>
</protein>
<dbReference type="EMBL" id="CP003495">
    <property type="protein sequence ID" value="AFY29898.1"/>
    <property type="molecule type" value="Genomic_DNA"/>
</dbReference>
<dbReference type="RefSeq" id="WP_015110333.1">
    <property type="nucleotide sequence ID" value="NC_019675.1"/>
</dbReference>
<evidence type="ECO:0000259" key="2">
    <source>
        <dbReference type="Pfam" id="PF09835"/>
    </source>
</evidence>
<evidence type="ECO:0000313" key="3">
    <source>
        <dbReference type="EMBL" id="AFY29898.1"/>
    </source>
</evidence>
<feature type="transmembrane region" description="Helical" evidence="1">
    <location>
        <begin position="131"/>
        <end position="154"/>
    </location>
</feature>
<dbReference type="eggNOG" id="COG3216">
    <property type="taxonomic scope" value="Bacteria"/>
</dbReference>
<evidence type="ECO:0000256" key="1">
    <source>
        <dbReference type="SAM" id="Phobius"/>
    </source>
</evidence>
<accession>K9PAD6</accession>
<dbReference type="InterPro" id="IPR018639">
    <property type="entry name" value="DUF2062"/>
</dbReference>
<feature type="transmembrane region" description="Helical" evidence="1">
    <location>
        <begin position="43"/>
        <end position="66"/>
    </location>
</feature>
<keyword evidence="1" id="KW-0812">Transmembrane</keyword>
<name>K9PAD6_CYAGP</name>
<dbReference type="PANTHER" id="PTHR40547">
    <property type="entry name" value="SLL0298 PROTEIN"/>
    <property type="match status" value="1"/>
</dbReference>
<dbReference type="STRING" id="292564.Cyagr_2806"/>